<dbReference type="EMBL" id="JBHSBU010000001">
    <property type="protein sequence ID" value="MFC4159874.1"/>
    <property type="molecule type" value="Genomic_DNA"/>
</dbReference>
<protein>
    <submittedName>
        <fullName evidence="4">DUF4124 domain-containing protein</fullName>
    </submittedName>
</protein>
<feature type="compositionally biased region" description="Basic and acidic residues" evidence="1">
    <location>
        <begin position="102"/>
        <end position="130"/>
    </location>
</feature>
<dbReference type="InterPro" id="IPR025392">
    <property type="entry name" value="DUF4124"/>
</dbReference>
<evidence type="ECO:0000259" key="3">
    <source>
        <dbReference type="Pfam" id="PF13511"/>
    </source>
</evidence>
<evidence type="ECO:0000256" key="1">
    <source>
        <dbReference type="SAM" id="MobiDB-lite"/>
    </source>
</evidence>
<gene>
    <name evidence="4" type="ORF">ACFOW7_11015</name>
</gene>
<feature type="compositionally biased region" description="Low complexity" evidence="1">
    <location>
        <begin position="47"/>
        <end position="71"/>
    </location>
</feature>
<organism evidence="4 5">
    <name type="scientific">Chitinimonas lacunae</name>
    <dbReference type="NCBI Taxonomy" id="1963018"/>
    <lineage>
        <taxon>Bacteria</taxon>
        <taxon>Pseudomonadati</taxon>
        <taxon>Pseudomonadota</taxon>
        <taxon>Betaproteobacteria</taxon>
        <taxon>Neisseriales</taxon>
        <taxon>Chitinibacteraceae</taxon>
        <taxon>Chitinimonas</taxon>
    </lineage>
</organism>
<sequence length="144" mass="15851">MKRALLALLLSCVAMADIYKHVDAEGRVTYSNVPMKGAKRIDMSGLPGSIPAPRSGGSSSGGSRASANPSPADFPKVDSATQRSRDLNRRQLLQDEMASEQRLLEQARTELSKATPERAAKLRDDMMHSEKNIEMLQKEINRIK</sequence>
<feature type="domain" description="DUF4124" evidence="3">
    <location>
        <begin position="5"/>
        <end position="53"/>
    </location>
</feature>
<keyword evidence="2" id="KW-0732">Signal</keyword>
<dbReference type="RefSeq" id="WP_378164098.1">
    <property type="nucleotide sequence ID" value="NZ_JBHSBU010000001.1"/>
</dbReference>
<keyword evidence="5" id="KW-1185">Reference proteome</keyword>
<comment type="caution">
    <text evidence="4">The sequence shown here is derived from an EMBL/GenBank/DDBJ whole genome shotgun (WGS) entry which is preliminary data.</text>
</comment>
<accession>A0ABV8MP82</accession>
<dbReference type="Pfam" id="PF13511">
    <property type="entry name" value="DUF4124"/>
    <property type="match status" value="1"/>
</dbReference>
<evidence type="ECO:0000313" key="5">
    <source>
        <dbReference type="Proteomes" id="UP001595791"/>
    </source>
</evidence>
<proteinExistence type="predicted"/>
<reference evidence="5" key="1">
    <citation type="journal article" date="2019" name="Int. J. Syst. Evol. Microbiol.">
        <title>The Global Catalogue of Microorganisms (GCM) 10K type strain sequencing project: providing services to taxonomists for standard genome sequencing and annotation.</title>
        <authorList>
            <consortium name="The Broad Institute Genomics Platform"/>
            <consortium name="The Broad Institute Genome Sequencing Center for Infectious Disease"/>
            <person name="Wu L."/>
            <person name="Ma J."/>
        </authorList>
    </citation>
    <scope>NUCLEOTIDE SEQUENCE [LARGE SCALE GENOMIC DNA]</scope>
    <source>
        <strain evidence="5">LMG 29894</strain>
    </source>
</reference>
<feature type="signal peptide" evidence="2">
    <location>
        <begin position="1"/>
        <end position="16"/>
    </location>
</feature>
<evidence type="ECO:0000256" key="2">
    <source>
        <dbReference type="SAM" id="SignalP"/>
    </source>
</evidence>
<name>A0ABV8MP82_9NEIS</name>
<feature type="compositionally biased region" description="Basic and acidic residues" evidence="1">
    <location>
        <begin position="83"/>
        <end position="93"/>
    </location>
</feature>
<evidence type="ECO:0000313" key="4">
    <source>
        <dbReference type="EMBL" id="MFC4159874.1"/>
    </source>
</evidence>
<feature type="region of interest" description="Disordered" evidence="1">
    <location>
        <begin position="38"/>
        <end position="130"/>
    </location>
</feature>
<feature type="chain" id="PRO_5046477517" evidence="2">
    <location>
        <begin position="17"/>
        <end position="144"/>
    </location>
</feature>
<dbReference type="Proteomes" id="UP001595791">
    <property type="component" value="Unassembled WGS sequence"/>
</dbReference>